<name>A0A1Z1W4M4_9ACTN</name>
<evidence type="ECO:0000313" key="3">
    <source>
        <dbReference type="EMBL" id="ARX81349.1"/>
    </source>
</evidence>
<keyword evidence="4" id="KW-1185">Reference proteome</keyword>
<dbReference type="eggNOG" id="COG3619">
    <property type="taxonomic scope" value="Bacteria"/>
</dbReference>
<proteinExistence type="predicted"/>
<dbReference type="InterPro" id="IPR010699">
    <property type="entry name" value="DUF1275"/>
</dbReference>
<dbReference type="KEGG" id="salf:SMD44_00747"/>
<dbReference type="Proteomes" id="UP000195880">
    <property type="component" value="Chromosome"/>
</dbReference>
<feature type="transmembrane region" description="Helical" evidence="2">
    <location>
        <begin position="107"/>
        <end position="127"/>
    </location>
</feature>
<evidence type="ECO:0000256" key="2">
    <source>
        <dbReference type="SAM" id="Phobius"/>
    </source>
</evidence>
<feature type="transmembrane region" description="Helical" evidence="2">
    <location>
        <begin position="186"/>
        <end position="206"/>
    </location>
</feature>
<dbReference type="PANTHER" id="PTHR37314">
    <property type="entry name" value="SLR0142 PROTEIN"/>
    <property type="match status" value="1"/>
</dbReference>
<feature type="transmembrane region" description="Helical" evidence="2">
    <location>
        <begin position="212"/>
        <end position="230"/>
    </location>
</feature>
<sequence>MTNDQPGTTEARAETPGPRVGNRHPLALVLFALTAVSGFVDAVTFLGLGRVFAANMTGNVVVIGFAAAGAPGFSVTGSLVSLGAFLVGAAGAGRLARAFRGRRRVPWVRAALVGEAVLLGVTTVLAFAGAADATYVLIALLALAMGLRNGTVLKLNVPDLTTTVLTRTLTGLAVESRLAGGADRLAVRRIGATLAMIAGALPGAWLVLHHGIGWPLLAGTAAVTAVACLYRERPEGTPGESGGRSGKRNFRTRS</sequence>
<protein>
    <submittedName>
        <fullName evidence="3">Membrane protein</fullName>
    </submittedName>
</protein>
<feature type="transmembrane region" description="Helical" evidence="2">
    <location>
        <begin position="133"/>
        <end position="150"/>
    </location>
</feature>
<dbReference type="OrthoDB" id="4272751at2"/>
<evidence type="ECO:0000256" key="1">
    <source>
        <dbReference type="SAM" id="MobiDB-lite"/>
    </source>
</evidence>
<dbReference type="EMBL" id="CP021748">
    <property type="protein sequence ID" value="ARX81349.1"/>
    <property type="molecule type" value="Genomic_DNA"/>
</dbReference>
<feature type="compositionally biased region" description="Basic residues" evidence="1">
    <location>
        <begin position="245"/>
        <end position="254"/>
    </location>
</feature>
<feature type="region of interest" description="Disordered" evidence="1">
    <location>
        <begin position="234"/>
        <end position="254"/>
    </location>
</feature>
<dbReference type="RefSeq" id="WP_087882813.1">
    <property type="nucleotide sequence ID" value="NZ_CP021748.1"/>
</dbReference>
<accession>A0A1Z1W4M4</accession>
<organism evidence="3 4">
    <name type="scientific">Streptomyces alboflavus</name>
    <dbReference type="NCBI Taxonomy" id="67267"/>
    <lineage>
        <taxon>Bacteria</taxon>
        <taxon>Bacillati</taxon>
        <taxon>Actinomycetota</taxon>
        <taxon>Actinomycetes</taxon>
        <taxon>Kitasatosporales</taxon>
        <taxon>Streptomycetaceae</taxon>
        <taxon>Streptomyces</taxon>
    </lineage>
</organism>
<keyword evidence="2" id="KW-0812">Transmembrane</keyword>
<dbReference type="PANTHER" id="PTHR37314:SF4">
    <property type="entry name" value="UPF0700 TRANSMEMBRANE PROTEIN YOAK"/>
    <property type="match status" value="1"/>
</dbReference>
<feature type="transmembrane region" description="Helical" evidence="2">
    <location>
        <begin position="60"/>
        <end position="87"/>
    </location>
</feature>
<dbReference type="STRING" id="67267.GCA_000716675_02662"/>
<gene>
    <name evidence="3" type="ORF">SMD44_00747</name>
</gene>
<evidence type="ECO:0000313" key="4">
    <source>
        <dbReference type="Proteomes" id="UP000195880"/>
    </source>
</evidence>
<dbReference type="AlphaFoldDB" id="A0A1Z1W4M4"/>
<keyword evidence="2" id="KW-0472">Membrane</keyword>
<keyword evidence="2" id="KW-1133">Transmembrane helix</keyword>
<feature type="transmembrane region" description="Helical" evidence="2">
    <location>
        <begin position="26"/>
        <end position="48"/>
    </location>
</feature>
<reference evidence="3 4" key="1">
    <citation type="submission" date="2017-05" db="EMBL/GenBank/DDBJ databases">
        <title>Streptomyces alboflavus Genome sequencing and assembly.</title>
        <authorList>
            <person name="Wang Y."/>
            <person name="Du B."/>
            <person name="Ding Y."/>
            <person name="Liu H."/>
            <person name="Hou Q."/>
            <person name="Liu K."/>
            <person name="Wang C."/>
            <person name="Yao L."/>
        </authorList>
    </citation>
    <scope>NUCLEOTIDE SEQUENCE [LARGE SCALE GENOMIC DNA]</scope>
    <source>
        <strain evidence="3 4">MDJK44</strain>
    </source>
</reference>
<dbReference type="Pfam" id="PF06912">
    <property type="entry name" value="DUF1275"/>
    <property type="match status" value="1"/>
</dbReference>